<proteinExistence type="predicted"/>
<evidence type="ECO:0008006" key="5">
    <source>
        <dbReference type="Google" id="ProtNLM"/>
    </source>
</evidence>
<dbReference type="EMBL" id="CADCUJ010000087">
    <property type="protein sequence ID" value="CAA9358532.1"/>
    <property type="molecule type" value="Genomic_DNA"/>
</dbReference>
<evidence type="ECO:0000313" key="4">
    <source>
        <dbReference type="EMBL" id="CAA9358532.1"/>
    </source>
</evidence>
<dbReference type="CDD" id="cd05829">
    <property type="entry name" value="Sortase_F"/>
    <property type="match status" value="1"/>
</dbReference>
<evidence type="ECO:0000256" key="3">
    <source>
        <dbReference type="SAM" id="Phobius"/>
    </source>
</evidence>
<evidence type="ECO:0000256" key="1">
    <source>
        <dbReference type="ARBA" id="ARBA00022801"/>
    </source>
</evidence>
<dbReference type="InterPro" id="IPR042001">
    <property type="entry name" value="Sortase_F"/>
</dbReference>
<keyword evidence="1" id="KW-0378">Hydrolase</keyword>
<keyword evidence="3" id="KW-0812">Transmembrane</keyword>
<sequence length="332" mass="36228">MRFASGRWARGRRSSRPPGVYLWTARGLFSVATALLVWAGASLVSDDPVEQASAPQSYGPVLGQSESRRFAAEVADRPAPPIQAPIERARQPLRSGGAAVQAPADSVAPTSIEIPALEIDQDLTELAVIGNDLQVPDDYSDIGWWRGGPAPGEEGASVMVGHLDTPTGPAVFYQLSALQAGDRITVGLDDRSRRVFAVRETEVYERTSFPSARVYRPDGLPTLHLLTCGGSFDTVADQYSSNVVVYAELVKRIAPPHQKREGKPKLTPARQQRPKAGPDGPKARSERVDRPNRPEGRSGDPEWYDRLVQDSRERISAAEAATRFDREKGLRQ</sequence>
<feature type="transmembrane region" description="Helical" evidence="3">
    <location>
        <begin position="20"/>
        <end position="41"/>
    </location>
</feature>
<dbReference type="Pfam" id="PF04203">
    <property type="entry name" value="Sortase"/>
    <property type="match status" value="1"/>
</dbReference>
<accession>A0A6J4MFB9</accession>
<keyword evidence="3" id="KW-1133">Transmembrane helix</keyword>
<reference evidence="4" key="1">
    <citation type="submission" date="2020-02" db="EMBL/GenBank/DDBJ databases">
        <authorList>
            <person name="Meier V. D."/>
        </authorList>
    </citation>
    <scope>NUCLEOTIDE SEQUENCE</scope>
    <source>
        <strain evidence="4">AVDCRST_MAG72</strain>
    </source>
</reference>
<dbReference type="InterPro" id="IPR023365">
    <property type="entry name" value="Sortase_dom-sf"/>
</dbReference>
<feature type="region of interest" description="Disordered" evidence="2">
    <location>
        <begin position="255"/>
        <end position="306"/>
    </location>
</feature>
<keyword evidence="3" id="KW-0472">Membrane</keyword>
<protein>
    <recommendedName>
        <fullName evidence="5">Secreted protein</fullName>
    </recommendedName>
</protein>
<dbReference type="AlphaFoldDB" id="A0A6J4MFB9"/>
<name>A0A6J4MFB9_9ACTN</name>
<gene>
    <name evidence="4" type="ORF">AVDCRST_MAG72-2015</name>
</gene>
<feature type="compositionally biased region" description="Basic and acidic residues" evidence="2">
    <location>
        <begin position="281"/>
        <end position="306"/>
    </location>
</feature>
<organism evidence="4">
    <name type="scientific">uncultured Nocardioidaceae bacterium</name>
    <dbReference type="NCBI Taxonomy" id="253824"/>
    <lineage>
        <taxon>Bacteria</taxon>
        <taxon>Bacillati</taxon>
        <taxon>Actinomycetota</taxon>
        <taxon>Actinomycetes</taxon>
        <taxon>Propionibacteriales</taxon>
        <taxon>Nocardioidaceae</taxon>
        <taxon>environmental samples</taxon>
    </lineage>
</organism>
<evidence type="ECO:0000256" key="2">
    <source>
        <dbReference type="SAM" id="MobiDB-lite"/>
    </source>
</evidence>
<dbReference type="SUPFAM" id="SSF63817">
    <property type="entry name" value="Sortase"/>
    <property type="match status" value="1"/>
</dbReference>
<dbReference type="InterPro" id="IPR005754">
    <property type="entry name" value="Sortase"/>
</dbReference>
<dbReference type="GO" id="GO:0016787">
    <property type="term" value="F:hydrolase activity"/>
    <property type="evidence" value="ECO:0007669"/>
    <property type="project" value="UniProtKB-KW"/>
</dbReference>
<dbReference type="Gene3D" id="2.40.260.10">
    <property type="entry name" value="Sortase"/>
    <property type="match status" value="1"/>
</dbReference>